<keyword evidence="3" id="KW-0479">Metal-binding</keyword>
<dbReference type="CDD" id="cd07526">
    <property type="entry name" value="HAD_BPGM_like"/>
    <property type="match status" value="1"/>
</dbReference>
<proteinExistence type="inferred from homology"/>
<sequence>MRESTYDGELICVADIPLFTTMLDHLICDCDGVLVDSEVIADRVLLDTLSATFPNLDFEAAAKSAFGQQTSRFLAGIESRFGIEMPANFIETIEHNIESALAQSLAPITGVRDALLKVSLPAAVVSNSRLARVRSSLKRASLTEIFGDRVFSSEQVARPKPYPDVYLHAAHTLGVAPERCIVVEDSVSGLNAARAAGMKTIAFVGASHIPDNYADALRAMGITRIMRKMDELPAFVEAGMRGEFGDVQS</sequence>
<dbReference type="EMBL" id="CABVQC010000009">
    <property type="protein sequence ID" value="VWB44367.1"/>
    <property type="molecule type" value="Genomic_DNA"/>
</dbReference>
<comment type="cofactor">
    <cofactor evidence="1">
        <name>Mg(2+)</name>
        <dbReference type="ChEBI" id="CHEBI:18420"/>
    </cofactor>
</comment>
<dbReference type="InterPro" id="IPR006439">
    <property type="entry name" value="HAD-SF_hydro_IA"/>
</dbReference>
<dbReference type="AlphaFoldDB" id="A0A6P2JSS9"/>
<dbReference type="Gene3D" id="1.10.150.240">
    <property type="entry name" value="Putative phosphatase, domain 2"/>
    <property type="match status" value="1"/>
</dbReference>
<evidence type="ECO:0000313" key="6">
    <source>
        <dbReference type="Proteomes" id="UP000494261"/>
    </source>
</evidence>
<organism evidence="5 6">
    <name type="scientific">Burkholderia aenigmatica</name>
    <dbReference type="NCBI Taxonomy" id="2015348"/>
    <lineage>
        <taxon>Bacteria</taxon>
        <taxon>Pseudomonadati</taxon>
        <taxon>Pseudomonadota</taxon>
        <taxon>Betaproteobacteria</taxon>
        <taxon>Burkholderiales</taxon>
        <taxon>Burkholderiaceae</taxon>
        <taxon>Burkholderia</taxon>
        <taxon>Burkholderia cepacia complex</taxon>
    </lineage>
</organism>
<gene>
    <name evidence="5" type="ORF">BLA13014_01874</name>
</gene>
<dbReference type="NCBIfam" id="TIGR01509">
    <property type="entry name" value="HAD-SF-IA-v3"/>
    <property type="match status" value="1"/>
</dbReference>
<evidence type="ECO:0000256" key="1">
    <source>
        <dbReference type="ARBA" id="ARBA00001946"/>
    </source>
</evidence>
<dbReference type="Proteomes" id="UP000494261">
    <property type="component" value="Unassembled WGS sequence"/>
</dbReference>
<name>A0A6P2JSS9_9BURK</name>
<dbReference type="SUPFAM" id="SSF56784">
    <property type="entry name" value="HAD-like"/>
    <property type="match status" value="1"/>
</dbReference>
<dbReference type="InterPro" id="IPR041492">
    <property type="entry name" value="HAD_2"/>
</dbReference>
<dbReference type="InterPro" id="IPR036412">
    <property type="entry name" value="HAD-like_sf"/>
</dbReference>
<keyword evidence="5" id="KW-0378">Hydrolase</keyword>
<keyword evidence="4" id="KW-0460">Magnesium</keyword>
<protein>
    <submittedName>
        <fullName evidence="5">Putative hydrolase protein</fullName>
    </submittedName>
</protein>
<dbReference type="InterPro" id="IPR023214">
    <property type="entry name" value="HAD_sf"/>
</dbReference>
<reference evidence="5 6" key="1">
    <citation type="submission" date="2019-09" db="EMBL/GenBank/DDBJ databases">
        <authorList>
            <person name="Depoorter E."/>
        </authorList>
    </citation>
    <scope>NUCLEOTIDE SEQUENCE [LARGE SCALE GENOMIC DNA]</scope>
    <source>
        <strain evidence="5">LMG 13014</strain>
    </source>
</reference>
<evidence type="ECO:0000256" key="4">
    <source>
        <dbReference type="ARBA" id="ARBA00022842"/>
    </source>
</evidence>
<dbReference type="InterPro" id="IPR023198">
    <property type="entry name" value="PGP-like_dom2"/>
</dbReference>
<evidence type="ECO:0000256" key="2">
    <source>
        <dbReference type="ARBA" id="ARBA00006171"/>
    </source>
</evidence>
<evidence type="ECO:0000313" key="5">
    <source>
        <dbReference type="EMBL" id="VWB44367.1"/>
    </source>
</evidence>
<accession>A0A6P2JSS9</accession>
<evidence type="ECO:0000256" key="3">
    <source>
        <dbReference type="ARBA" id="ARBA00022723"/>
    </source>
</evidence>
<dbReference type="Gene3D" id="3.40.50.1000">
    <property type="entry name" value="HAD superfamily/HAD-like"/>
    <property type="match status" value="1"/>
</dbReference>
<dbReference type="Pfam" id="PF13419">
    <property type="entry name" value="HAD_2"/>
    <property type="match status" value="1"/>
</dbReference>
<dbReference type="PRINTS" id="PR00413">
    <property type="entry name" value="HADHALOGNASE"/>
</dbReference>
<dbReference type="GO" id="GO:0016787">
    <property type="term" value="F:hydrolase activity"/>
    <property type="evidence" value="ECO:0007669"/>
    <property type="project" value="UniProtKB-KW"/>
</dbReference>
<comment type="similarity">
    <text evidence="2">Belongs to the HAD-like hydrolase superfamily. CbbY/CbbZ/Gph/YieH family.</text>
</comment>
<dbReference type="SFLD" id="SFLDS00003">
    <property type="entry name" value="Haloacid_Dehalogenase"/>
    <property type="match status" value="1"/>
</dbReference>
<dbReference type="InterPro" id="IPR051600">
    <property type="entry name" value="Beta-PGM-like"/>
</dbReference>
<dbReference type="GO" id="GO:0046872">
    <property type="term" value="F:metal ion binding"/>
    <property type="evidence" value="ECO:0007669"/>
    <property type="project" value="UniProtKB-KW"/>
</dbReference>
<dbReference type="PANTHER" id="PTHR46193:SF10">
    <property type="entry name" value="6-PHOSPHOGLUCONATE PHOSPHATASE"/>
    <property type="match status" value="1"/>
</dbReference>
<dbReference type="SFLD" id="SFLDG01129">
    <property type="entry name" value="C1.5:_HAD__Beta-PGM__Phosphata"/>
    <property type="match status" value="1"/>
</dbReference>
<dbReference type="PANTHER" id="PTHR46193">
    <property type="entry name" value="6-PHOSPHOGLUCONATE PHOSPHATASE"/>
    <property type="match status" value="1"/>
</dbReference>